<dbReference type="STRING" id="298654.FraEuI1c_1329"/>
<accession>E3J3Q9</accession>
<dbReference type="GO" id="GO:0005886">
    <property type="term" value="C:plasma membrane"/>
    <property type="evidence" value="ECO:0007669"/>
    <property type="project" value="UniProtKB-SubCell"/>
</dbReference>
<feature type="transmembrane region" description="Helical" evidence="7">
    <location>
        <begin position="103"/>
        <end position="128"/>
    </location>
</feature>
<proteinExistence type="inferred from homology"/>
<dbReference type="RefSeq" id="WP_013422516.1">
    <property type="nucleotide sequence ID" value="NC_014666.1"/>
</dbReference>
<comment type="subcellular location">
    <subcellularLocation>
        <location evidence="1 7">Cell membrane</location>
        <topology evidence="1 7">Multi-pass membrane protein</topology>
    </subcellularLocation>
</comment>
<evidence type="ECO:0000256" key="6">
    <source>
        <dbReference type="ARBA" id="ARBA00023136"/>
    </source>
</evidence>
<feature type="transmembrane region" description="Helical" evidence="7">
    <location>
        <begin position="40"/>
        <end position="62"/>
    </location>
</feature>
<dbReference type="InterPro" id="IPR050366">
    <property type="entry name" value="BP-dependent_transpt_permease"/>
</dbReference>
<dbReference type="Gene3D" id="1.10.3720.10">
    <property type="entry name" value="MetI-like"/>
    <property type="match status" value="1"/>
</dbReference>
<keyword evidence="3" id="KW-1003">Cell membrane</keyword>
<dbReference type="SUPFAM" id="SSF161098">
    <property type="entry name" value="MetI-like"/>
    <property type="match status" value="1"/>
</dbReference>
<dbReference type="Proteomes" id="UP000002484">
    <property type="component" value="Chromosome"/>
</dbReference>
<keyword evidence="4 7" id="KW-0812">Transmembrane</keyword>
<comment type="similarity">
    <text evidence="7">Belongs to the binding-protein-dependent transport system permease family.</text>
</comment>
<dbReference type="KEGG" id="fri:FraEuI1c_1329"/>
<dbReference type="CDD" id="cd06261">
    <property type="entry name" value="TM_PBP2"/>
    <property type="match status" value="1"/>
</dbReference>
<feature type="transmembrane region" description="Helical" evidence="7">
    <location>
        <begin position="229"/>
        <end position="247"/>
    </location>
</feature>
<evidence type="ECO:0000256" key="7">
    <source>
        <dbReference type="RuleBase" id="RU363032"/>
    </source>
</evidence>
<evidence type="ECO:0000256" key="5">
    <source>
        <dbReference type="ARBA" id="ARBA00022989"/>
    </source>
</evidence>
<dbReference type="HOGENOM" id="CLU_028518_1_1_11"/>
<keyword evidence="5 7" id="KW-1133">Transmembrane helix</keyword>
<evidence type="ECO:0000256" key="1">
    <source>
        <dbReference type="ARBA" id="ARBA00004651"/>
    </source>
</evidence>
<dbReference type="InParanoid" id="E3J3Q9"/>
<dbReference type="InterPro" id="IPR035906">
    <property type="entry name" value="MetI-like_sf"/>
</dbReference>
<feature type="transmembrane region" description="Helical" evidence="7">
    <location>
        <begin position="135"/>
        <end position="156"/>
    </location>
</feature>
<dbReference type="OrthoDB" id="9812701at2"/>
<name>E3J3Q9_PSEI1</name>
<dbReference type="Pfam" id="PF00528">
    <property type="entry name" value="BPD_transp_1"/>
    <property type="match status" value="1"/>
</dbReference>
<dbReference type="eggNOG" id="COG1173">
    <property type="taxonomic scope" value="Bacteria"/>
</dbReference>
<evidence type="ECO:0000259" key="8">
    <source>
        <dbReference type="PROSITE" id="PS50928"/>
    </source>
</evidence>
<gene>
    <name evidence="9" type="ordered locus">FraEuI1c_1329</name>
</gene>
<dbReference type="PANTHER" id="PTHR43386">
    <property type="entry name" value="OLIGOPEPTIDE TRANSPORT SYSTEM PERMEASE PROTEIN APPC"/>
    <property type="match status" value="1"/>
</dbReference>
<dbReference type="PROSITE" id="PS50928">
    <property type="entry name" value="ABC_TM1"/>
    <property type="match status" value="1"/>
</dbReference>
<evidence type="ECO:0000256" key="4">
    <source>
        <dbReference type="ARBA" id="ARBA00022692"/>
    </source>
</evidence>
<dbReference type="AlphaFoldDB" id="E3J3Q9"/>
<feature type="transmembrane region" description="Helical" evidence="7">
    <location>
        <begin position="267"/>
        <end position="289"/>
    </location>
</feature>
<dbReference type="EMBL" id="CP002299">
    <property type="protein sequence ID" value="ADP79396.1"/>
    <property type="molecule type" value="Genomic_DNA"/>
</dbReference>
<feature type="transmembrane region" description="Helical" evidence="7">
    <location>
        <begin position="162"/>
        <end position="182"/>
    </location>
</feature>
<evidence type="ECO:0000313" key="10">
    <source>
        <dbReference type="Proteomes" id="UP000002484"/>
    </source>
</evidence>
<reference evidence="9 10" key="1">
    <citation type="submission" date="2010-10" db="EMBL/GenBank/DDBJ databases">
        <title>Complete sequence of Frankia sp. EuI1c.</title>
        <authorList>
            <consortium name="US DOE Joint Genome Institute"/>
            <person name="Lucas S."/>
            <person name="Copeland A."/>
            <person name="Lapidus A."/>
            <person name="Cheng J.-F."/>
            <person name="Bruce D."/>
            <person name="Goodwin L."/>
            <person name="Pitluck S."/>
            <person name="Chertkov O."/>
            <person name="Detter J.C."/>
            <person name="Han C."/>
            <person name="Tapia R."/>
            <person name="Land M."/>
            <person name="Hauser L."/>
            <person name="Jeffries C."/>
            <person name="Kyrpides N."/>
            <person name="Ivanova N."/>
            <person name="Mikhailova N."/>
            <person name="Beauchemin N."/>
            <person name="Sen A."/>
            <person name="Sur S.A."/>
            <person name="Gtari M."/>
            <person name="Wall L."/>
            <person name="Tisa L."/>
            <person name="Woyke T."/>
        </authorList>
    </citation>
    <scope>NUCLEOTIDE SEQUENCE [LARGE SCALE GENOMIC DNA]</scope>
    <source>
        <strain evidence="10">DSM 45817 / CECT 9037 / EuI1c</strain>
    </source>
</reference>
<evidence type="ECO:0000256" key="3">
    <source>
        <dbReference type="ARBA" id="ARBA00022475"/>
    </source>
</evidence>
<keyword evidence="2 7" id="KW-0813">Transport</keyword>
<dbReference type="InterPro" id="IPR000515">
    <property type="entry name" value="MetI-like"/>
</dbReference>
<organism evidence="9 10">
    <name type="scientific">Pseudofrankia inefficax (strain DSM 45817 / CECT 9037 / DDB 130130 / EuI1c)</name>
    <name type="common">Frankia inefficax</name>
    <dbReference type="NCBI Taxonomy" id="298654"/>
    <lineage>
        <taxon>Bacteria</taxon>
        <taxon>Bacillati</taxon>
        <taxon>Actinomycetota</taxon>
        <taxon>Actinomycetes</taxon>
        <taxon>Frankiales</taxon>
        <taxon>Frankiaceae</taxon>
        <taxon>Pseudofrankia</taxon>
    </lineage>
</organism>
<keyword evidence="10" id="KW-1185">Reference proteome</keyword>
<protein>
    <submittedName>
        <fullName evidence="9">Binding-protein-dependent transport systems inner membrane component</fullName>
    </submittedName>
</protein>
<evidence type="ECO:0000256" key="2">
    <source>
        <dbReference type="ARBA" id="ARBA00022448"/>
    </source>
</evidence>
<evidence type="ECO:0000313" key="9">
    <source>
        <dbReference type="EMBL" id="ADP79396.1"/>
    </source>
</evidence>
<sequence>MVVAETSLGRAVEPANLADRAAAAGQPARGHPARRLLRRLSFTLSAAVVAFWVIMAVAWRWLGVRPFVAAGTPLRGPGWSHLFGTDNLGRDVLARVLAGAEPVIAVAPAATAMAALAGTAVGLAAGWYRGLTDELVMRACDVLTVFPGIITLILIVSAFGHSVLTIMLAITVFLTPLIARTVRAMVLVERETQYVEAARLQGERGLWIMFREILPNITPTIVIDASVRLGHAIFIDAGLSFLGLGAQPPSPDWGLAVTQNLTLLQNAWWTVAFPACAIGSLVAAVNLVADNLREVLEQ</sequence>
<feature type="domain" description="ABC transmembrane type-1" evidence="8">
    <location>
        <begin position="100"/>
        <end position="289"/>
    </location>
</feature>
<dbReference type="PANTHER" id="PTHR43386:SF25">
    <property type="entry name" value="PEPTIDE ABC TRANSPORTER PERMEASE PROTEIN"/>
    <property type="match status" value="1"/>
</dbReference>
<keyword evidence="6 7" id="KW-0472">Membrane</keyword>
<dbReference type="GO" id="GO:0055085">
    <property type="term" value="P:transmembrane transport"/>
    <property type="evidence" value="ECO:0007669"/>
    <property type="project" value="InterPro"/>
</dbReference>